<dbReference type="PANTHER" id="PTHR10131">
    <property type="entry name" value="TNF RECEPTOR ASSOCIATED FACTOR"/>
    <property type="match status" value="1"/>
</dbReference>
<keyword evidence="5" id="KW-0862">Zinc</keyword>
<dbReference type="PROSITE" id="PS50144">
    <property type="entry name" value="MATH"/>
    <property type="match status" value="1"/>
</dbReference>
<dbReference type="GO" id="GO:0031663">
    <property type="term" value="P:lipopolysaccharide-mediated signaling pathway"/>
    <property type="evidence" value="ECO:0007669"/>
    <property type="project" value="TreeGrafter"/>
</dbReference>
<evidence type="ECO:0000259" key="7">
    <source>
        <dbReference type="PROSITE" id="PS50089"/>
    </source>
</evidence>
<protein>
    <recommendedName>
        <fullName evidence="11">TNF receptor-associated factor 6</fullName>
    </recommendedName>
</protein>
<reference evidence="9" key="2">
    <citation type="submission" date="2017-10" db="EMBL/GenBank/DDBJ databases">
        <title>Ladona fulva Genome sequencing and assembly.</title>
        <authorList>
            <person name="Murali S."/>
            <person name="Richards S."/>
            <person name="Bandaranaike D."/>
            <person name="Bellair M."/>
            <person name="Blankenburg K."/>
            <person name="Chao H."/>
            <person name="Dinh H."/>
            <person name="Doddapaneni H."/>
            <person name="Dugan-Rocha S."/>
            <person name="Elkadiri S."/>
            <person name="Gnanaolivu R."/>
            <person name="Hernandez B."/>
            <person name="Skinner E."/>
            <person name="Javaid M."/>
            <person name="Lee S."/>
            <person name="Li M."/>
            <person name="Ming W."/>
            <person name="Munidasa M."/>
            <person name="Muniz J."/>
            <person name="Nguyen L."/>
            <person name="Hughes D."/>
            <person name="Osuji N."/>
            <person name="Pu L.-L."/>
            <person name="Puazo M."/>
            <person name="Qu C."/>
            <person name="Quiroz J."/>
            <person name="Raj R."/>
            <person name="Weissenberger G."/>
            <person name="Xin Y."/>
            <person name="Zou X."/>
            <person name="Han Y."/>
            <person name="Worley K."/>
            <person name="Muzny D."/>
            <person name="Gibbs R."/>
        </authorList>
    </citation>
    <scope>NUCLEOTIDE SEQUENCE</scope>
    <source>
        <strain evidence="9">Sampled in the wild</strain>
    </source>
</reference>
<accession>A0A8K0KGL5</accession>
<evidence type="ECO:0000256" key="4">
    <source>
        <dbReference type="ARBA" id="ARBA00022771"/>
    </source>
</evidence>
<evidence type="ECO:0000256" key="6">
    <source>
        <dbReference type="PROSITE-ProRule" id="PRU00175"/>
    </source>
</evidence>
<dbReference type="InterPro" id="IPR017907">
    <property type="entry name" value="Znf_RING_CS"/>
</dbReference>
<reference evidence="9" key="1">
    <citation type="submission" date="2013-04" db="EMBL/GenBank/DDBJ databases">
        <authorList>
            <person name="Qu J."/>
            <person name="Murali S.C."/>
            <person name="Bandaranaike D."/>
            <person name="Bellair M."/>
            <person name="Blankenburg K."/>
            <person name="Chao H."/>
            <person name="Dinh H."/>
            <person name="Doddapaneni H."/>
            <person name="Downs B."/>
            <person name="Dugan-Rocha S."/>
            <person name="Elkadiri S."/>
            <person name="Gnanaolivu R.D."/>
            <person name="Hernandez B."/>
            <person name="Javaid M."/>
            <person name="Jayaseelan J.C."/>
            <person name="Lee S."/>
            <person name="Li M."/>
            <person name="Ming W."/>
            <person name="Munidasa M."/>
            <person name="Muniz J."/>
            <person name="Nguyen L."/>
            <person name="Ongeri F."/>
            <person name="Osuji N."/>
            <person name="Pu L.-L."/>
            <person name="Puazo M."/>
            <person name="Qu C."/>
            <person name="Quiroz J."/>
            <person name="Raj R."/>
            <person name="Weissenberger G."/>
            <person name="Xin Y."/>
            <person name="Zou X."/>
            <person name="Han Y."/>
            <person name="Richards S."/>
            <person name="Worley K."/>
            <person name="Muzny D."/>
            <person name="Gibbs R."/>
        </authorList>
    </citation>
    <scope>NUCLEOTIDE SEQUENCE</scope>
    <source>
        <strain evidence="9">Sampled in the wild</strain>
    </source>
</reference>
<comment type="subcellular location">
    <subcellularLocation>
        <location evidence="1">Cytoplasm</location>
    </subcellularLocation>
</comment>
<dbReference type="InterPro" id="IPR001841">
    <property type="entry name" value="Znf_RING"/>
</dbReference>
<dbReference type="InterPro" id="IPR008974">
    <property type="entry name" value="TRAF-like"/>
</dbReference>
<evidence type="ECO:0000256" key="3">
    <source>
        <dbReference type="ARBA" id="ARBA00022723"/>
    </source>
</evidence>
<dbReference type="GO" id="GO:0045087">
    <property type="term" value="P:innate immune response"/>
    <property type="evidence" value="ECO:0007669"/>
    <property type="project" value="TreeGrafter"/>
</dbReference>
<dbReference type="OrthoDB" id="6499288at2759"/>
<dbReference type="PANTHER" id="PTHR10131:SF152">
    <property type="entry name" value="TNF RECEPTOR-ASSOCIATED FACTOR 6"/>
    <property type="match status" value="1"/>
</dbReference>
<proteinExistence type="predicted"/>
<dbReference type="Gene3D" id="2.60.210.10">
    <property type="entry name" value="Apoptosis, Tumor Necrosis Factor Receptor Associated Protein 2, Chain A"/>
    <property type="match status" value="1"/>
</dbReference>
<dbReference type="Gene3D" id="3.30.40.10">
    <property type="entry name" value="Zinc/RING finger domain, C3HC4 (zinc finger)"/>
    <property type="match status" value="1"/>
</dbReference>
<dbReference type="InterPro" id="IPR013083">
    <property type="entry name" value="Znf_RING/FYVE/PHD"/>
</dbReference>
<comment type="caution">
    <text evidence="9">The sequence shown here is derived from an EMBL/GenBank/DDBJ whole genome shotgun (WGS) entry which is preliminary data.</text>
</comment>
<dbReference type="SUPFAM" id="SSF49599">
    <property type="entry name" value="TRAF domain-like"/>
    <property type="match status" value="1"/>
</dbReference>
<name>A0A8K0KGL5_LADFU</name>
<dbReference type="AlphaFoldDB" id="A0A8K0KGL5"/>
<dbReference type="Proteomes" id="UP000792457">
    <property type="component" value="Unassembled WGS sequence"/>
</dbReference>
<dbReference type="InterPro" id="IPR002083">
    <property type="entry name" value="MATH/TRAF_dom"/>
</dbReference>
<dbReference type="InterPro" id="IPR049342">
    <property type="entry name" value="TRAF1-6_MATH_dom"/>
</dbReference>
<keyword evidence="10" id="KW-1185">Reference proteome</keyword>
<dbReference type="GO" id="GO:0005737">
    <property type="term" value="C:cytoplasm"/>
    <property type="evidence" value="ECO:0007669"/>
    <property type="project" value="UniProtKB-SubCell"/>
</dbReference>
<gene>
    <name evidence="9" type="ORF">J437_LFUL013151</name>
</gene>
<dbReference type="GO" id="GO:0043122">
    <property type="term" value="P:regulation of canonical NF-kappaB signal transduction"/>
    <property type="evidence" value="ECO:0007669"/>
    <property type="project" value="TreeGrafter"/>
</dbReference>
<evidence type="ECO:0000256" key="2">
    <source>
        <dbReference type="ARBA" id="ARBA00022490"/>
    </source>
</evidence>
<dbReference type="SMART" id="SM00184">
    <property type="entry name" value="RING"/>
    <property type="match status" value="1"/>
</dbReference>
<organism evidence="9 10">
    <name type="scientific">Ladona fulva</name>
    <name type="common">Scarce chaser dragonfly</name>
    <name type="synonym">Libellula fulva</name>
    <dbReference type="NCBI Taxonomy" id="123851"/>
    <lineage>
        <taxon>Eukaryota</taxon>
        <taxon>Metazoa</taxon>
        <taxon>Ecdysozoa</taxon>
        <taxon>Arthropoda</taxon>
        <taxon>Hexapoda</taxon>
        <taxon>Insecta</taxon>
        <taxon>Pterygota</taxon>
        <taxon>Palaeoptera</taxon>
        <taxon>Odonata</taxon>
        <taxon>Epiprocta</taxon>
        <taxon>Anisoptera</taxon>
        <taxon>Libelluloidea</taxon>
        <taxon>Libellulidae</taxon>
        <taxon>Ladona</taxon>
    </lineage>
</organism>
<dbReference type="GO" id="GO:0008270">
    <property type="term" value="F:zinc ion binding"/>
    <property type="evidence" value="ECO:0007669"/>
    <property type="project" value="UniProtKB-KW"/>
</dbReference>
<evidence type="ECO:0000259" key="8">
    <source>
        <dbReference type="PROSITE" id="PS50144"/>
    </source>
</evidence>
<feature type="domain" description="MATH" evidence="8">
    <location>
        <begin position="157"/>
        <end position="313"/>
    </location>
</feature>
<dbReference type="PROSITE" id="PS00518">
    <property type="entry name" value="ZF_RING_1"/>
    <property type="match status" value="1"/>
</dbReference>
<evidence type="ECO:0008006" key="11">
    <source>
        <dbReference type="Google" id="ProtNLM"/>
    </source>
</evidence>
<dbReference type="Pfam" id="PF21355">
    <property type="entry name" value="TRAF-mep_MATH"/>
    <property type="match status" value="1"/>
</dbReference>
<keyword evidence="4 6" id="KW-0863">Zinc-finger</keyword>
<sequence length="320" mass="36478">MDPRYECPICLNYLEEAVVTSCGHRFCMKCINSWLQQNGSTCPIDVTPLELKDIFPDNFTRREILQIKQQHVGKQTSVAEDSNKKESPSQEKVLDNVVCEGPDLLLRALYERIILLEQRAHEQDIVVENLRRKIAVLEMKEESNSTVEEETALRCCNGLFLWKIRRFSSQLQLMMDNQGDRSAPPQMLYSPSFYTHPTCGYRFCARINLSKRNPSHLSLLIHVVRGDYDDILPWPFTGNIKLELINQREGGDHLVESMTVGGEGCPRAFSRPPTDGSRTVNPRGFGYMEFVAIADLTSGGFLQNDTLVIRVKVEHDVQVN</sequence>
<evidence type="ECO:0000313" key="10">
    <source>
        <dbReference type="Proteomes" id="UP000792457"/>
    </source>
</evidence>
<dbReference type="Pfam" id="PF13923">
    <property type="entry name" value="zf-C3HC4_2"/>
    <property type="match status" value="1"/>
</dbReference>
<dbReference type="EMBL" id="KZ308852">
    <property type="protein sequence ID" value="KAG8234864.1"/>
    <property type="molecule type" value="Genomic_DNA"/>
</dbReference>
<dbReference type="PROSITE" id="PS50089">
    <property type="entry name" value="ZF_RING_2"/>
    <property type="match status" value="1"/>
</dbReference>
<dbReference type="SUPFAM" id="SSF57850">
    <property type="entry name" value="RING/U-box"/>
    <property type="match status" value="1"/>
</dbReference>
<feature type="domain" description="RING-type" evidence="7">
    <location>
        <begin position="7"/>
        <end position="45"/>
    </location>
</feature>
<dbReference type="GO" id="GO:0061630">
    <property type="term" value="F:ubiquitin protein ligase activity"/>
    <property type="evidence" value="ECO:0007669"/>
    <property type="project" value="TreeGrafter"/>
</dbReference>
<keyword evidence="2" id="KW-0963">Cytoplasm</keyword>
<evidence type="ECO:0000256" key="1">
    <source>
        <dbReference type="ARBA" id="ARBA00004496"/>
    </source>
</evidence>
<evidence type="ECO:0000256" key="5">
    <source>
        <dbReference type="ARBA" id="ARBA00022833"/>
    </source>
</evidence>
<evidence type="ECO:0000313" key="9">
    <source>
        <dbReference type="EMBL" id="KAG8234864.1"/>
    </source>
</evidence>
<keyword evidence="3" id="KW-0479">Metal-binding</keyword>